<organism evidence="2 3">
    <name type="scientific">Nesidiocoris tenuis</name>
    <dbReference type="NCBI Taxonomy" id="355587"/>
    <lineage>
        <taxon>Eukaryota</taxon>
        <taxon>Metazoa</taxon>
        <taxon>Ecdysozoa</taxon>
        <taxon>Arthropoda</taxon>
        <taxon>Hexapoda</taxon>
        <taxon>Insecta</taxon>
        <taxon>Pterygota</taxon>
        <taxon>Neoptera</taxon>
        <taxon>Paraneoptera</taxon>
        <taxon>Hemiptera</taxon>
        <taxon>Heteroptera</taxon>
        <taxon>Panheteroptera</taxon>
        <taxon>Cimicomorpha</taxon>
        <taxon>Miridae</taxon>
        <taxon>Dicyphina</taxon>
        <taxon>Nesidiocoris</taxon>
    </lineage>
</organism>
<dbReference type="EMBL" id="AP028909">
    <property type="protein sequence ID" value="BES89522.1"/>
    <property type="molecule type" value="Genomic_DNA"/>
</dbReference>
<evidence type="ECO:0000313" key="3">
    <source>
        <dbReference type="Proteomes" id="UP001307889"/>
    </source>
</evidence>
<evidence type="ECO:0000313" key="2">
    <source>
        <dbReference type="EMBL" id="BES89522.1"/>
    </source>
</evidence>
<evidence type="ECO:0000256" key="1">
    <source>
        <dbReference type="SAM" id="MobiDB-lite"/>
    </source>
</evidence>
<gene>
    <name evidence="2" type="ORF">NTJ_02329</name>
</gene>
<sequence>MTHFKIPPSLTSDSPFYYHHSLEERFRECSSPHLTAICSSRSDFLRAGGNRKTTVPPIRWSSKNQNSDSLHSTSYYSGKLSVEIVTDVTSCRRRLLLKDRENDVLAADGRPNVTR</sequence>
<proteinExistence type="predicted"/>
<name>A0ABN7AE47_9HEMI</name>
<dbReference type="Proteomes" id="UP001307889">
    <property type="component" value="Chromosome 1"/>
</dbReference>
<reference evidence="2 3" key="1">
    <citation type="submission" date="2023-09" db="EMBL/GenBank/DDBJ databases">
        <title>Nesidiocoris tenuis whole genome shotgun sequence.</title>
        <authorList>
            <person name="Shibata T."/>
            <person name="Shimoda M."/>
            <person name="Kobayashi T."/>
            <person name="Uehara T."/>
        </authorList>
    </citation>
    <scope>NUCLEOTIDE SEQUENCE [LARGE SCALE GENOMIC DNA]</scope>
    <source>
        <strain evidence="2 3">Japan</strain>
    </source>
</reference>
<feature type="compositionally biased region" description="Polar residues" evidence="1">
    <location>
        <begin position="61"/>
        <end position="73"/>
    </location>
</feature>
<keyword evidence="3" id="KW-1185">Reference proteome</keyword>
<feature type="region of interest" description="Disordered" evidence="1">
    <location>
        <begin position="49"/>
        <end position="73"/>
    </location>
</feature>
<protein>
    <submittedName>
        <fullName evidence="2">Uncharacterized protein</fullName>
    </submittedName>
</protein>
<accession>A0ABN7AE47</accession>